<comment type="caution">
    <text evidence="2">The sequence shown here is derived from an EMBL/GenBank/DDBJ whole genome shotgun (WGS) entry which is preliminary data.</text>
</comment>
<evidence type="ECO:0000313" key="2">
    <source>
        <dbReference type="EMBL" id="PSN84539.1"/>
    </source>
</evidence>
<dbReference type="AlphaFoldDB" id="A0A2R6ADW6"/>
<evidence type="ECO:0000313" key="3">
    <source>
        <dbReference type="Proteomes" id="UP000240880"/>
    </source>
</evidence>
<gene>
    <name evidence="2" type="ORF">B9Q01_00600</name>
</gene>
<dbReference type="Proteomes" id="UP000240880">
    <property type="component" value="Unassembled WGS sequence"/>
</dbReference>
<evidence type="ECO:0000256" key="1">
    <source>
        <dbReference type="SAM" id="Phobius"/>
    </source>
</evidence>
<name>A0A2R6ADW6_9ARCH</name>
<accession>A0A2R6ADW6</accession>
<protein>
    <submittedName>
        <fullName evidence="2">Uncharacterized protein</fullName>
    </submittedName>
</protein>
<feature type="transmembrane region" description="Helical" evidence="1">
    <location>
        <begin position="12"/>
        <end position="36"/>
    </location>
</feature>
<keyword evidence="1" id="KW-1133">Transmembrane helix</keyword>
<proteinExistence type="predicted"/>
<dbReference type="EMBL" id="NEXC01000002">
    <property type="protein sequence ID" value="PSN84539.1"/>
    <property type="molecule type" value="Genomic_DNA"/>
</dbReference>
<reference evidence="2 3" key="1">
    <citation type="submission" date="2017-04" db="EMBL/GenBank/DDBJ databases">
        <title>Novel microbial lineages endemic to geothermal iron-oxide mats fill important gaps in the evolutionary history of Archaea.</title>
        <authorList>
            <person name="Jay Z.J."/>
            <person name="Beam J.P."/>
            <person name="Dlakic M."/>
            <person name="Rusch D.B."/>
            <person name="Kozubal M.A."/>
            <person name="Inskeep W.P."/>
        </authorList>
    </citation>
    <scope>NUCLEOTIDE SEQUENCE [LARGE SCALE GENOMIC DNA]</scope>
    <source>
        <strain evidence="2">OSP_D</strain>
    </source>
</reference>
<organism evidence="2 3">
    <name type="scientific">Candidatus Marsarchaeota G1 archaeon OSP_D</name>
    <dbReference type="NCBI Taxonomy" id="1978155"/>
    <lineage>
        <taxon>Archaea</taxon>
        <taxon>Candidatus Marsarchaeota</taxon>
        <taxon>Candidatus Marsarchaeota group 1</taxon>
    </lineage>
</organism>
<keyword evidence="1" id="KW-0472">Membrane</keyword>
<sequence>MRTSRIRKAQAIIFMALIIVSLIYTTVAFTLTPYLAQSEATQAEVYTESLLTALGIASKNQNVTLAINTFNSLIKNMLALNSSLVSFLELQGNPNFVYYGYQKTLEVDGVVYALASYPPYFVNASVQLLLVNASRNTYIFTLAYHFVVNGENVLPLIGVTTNPNSIVILQNNKILIFSNSQNVYLTINIASELLINCYLKA</sequence>
<keyword evidence="1" id="KW-0812">Transmembrane</keyword>